<gene>
    <name evidence="5" type="ORF">GLAREA_12573</name>
</gene>
<protein>
    <recommendedName>
        <fullName evidence="7">Ribosomal protein S21</fullName>
    </recommendedName>
</protein>
<evidence type="ECO:0000256" key="3">
    <source>
        <dbReference type="ARBA" id="ARBA00023274"/>
    </source>
</evidence>
<dbReference type="KEGG" id="glz:GLAREA_12573"/>
<dbReference type="AlphaFoldDB" id="S3D0B5"/>
<sequence>MIRWTQKSQLACKTPSKPSSRRTFTTSHKTQAARVSTTTTATSPTPESAPSESNDSLPSLSSSLWAQKPSRTPFSPLKPTSSAFEMLTMLNPTAKPGSQLPPSFDNILGPNPSKEARELAGSIDMKNYARELLSAAPVVPRVKLRLNPSTGRAIAVTQQTDVAFAFKLLEIGVNKNKVKNDFNRQRFHERGGVKRKRLGRERWRRRFGDGFKAVVARVKHLRKQGW</sequence>
<dbReference type="InterPro" id="IPR001911">
    <property type="entry name" value="Ribosomal_bS21"/>
</dbReference>
<keyword evidence="3" id="KW-0687">Ribonucleoprotein</keyword>
<evidence type="ECO:0000256" key="1">
    <source>
        <dbReference type="ARBA" id="ARBA00006640"/>
    </source>
</evidence>
<feature type="region of interest" description="Disordered" evidence="4">
    <location>
        <begin position="1"/>
        <end position="79"/>
    </location>
</feature>
<reference evidence="5 6" key="1">
    <citation type="journal article" date="2013" name="BMC Genomics">
        <title>Genomics-driven discovery of the pneumocandin biosynthetic gene cluster in the fungus Glarea lozoyensis.</title>
        <authorList>
            <person name="Chen L."/>
            <person name="Yue Q."/>
            <person name="Zhang X."/>
            <person name="Xiang M."/>
            <person name="Wang C."/>
            <person name="Li S."/>
            <person name="Che Y."/>
            <person name="Ortiz-Lopez F.J."/>
            <person name="Bills G.F."/>
            <person name="Liu X."/>
            <person name="An Z."/>
        </authorList>
    </citation>
    <scope>NUCLEOTIDE SEQUENCE [LARGE SCALE GENOMIC DNA]</scope>
    <source>
        <strain evidence="6">ATCC 20868 / MF5171</strain>
    </source>
</reference>
<dbReference type="STRING" id="1116229.S3D0B5"/>
<feature type="compositionally biased region" description="Polar residues" evidence="4">
    <location>
        <begin position="1"/>
        <end position="35"/>
    </location>
</feature>
<dbReference type="eggNOG" id="ENOG502SYGP">
    <property type="taxonomic scope" value="Eukaryota"/>
</dbReference>
<comment type="similarity">
    <text evidence="1">Belongs to the bacterial ribosomal protein bS21 family.</text>
</comment>
<dbReference type="EMBL" id="KE145362">
    <property type="protein sequence ID" value="EPE31270.1"/>
    <property type="molecule type" value="Genomic_DNA"/>
</dbReference>
<dbReference type="Pfam" id="PF01165">
    <property type="entry name" value="Ribosomal_S21"/>
    <property type="match status" value="1"/>
</dbReference>
<organism evidence="5 6">
    <name type="scientific">Glarea lozoyensis (strain ATCC 20868 / MF5171)</name>
    <dbReference type="NCBI Taxonomy" id="1116229"/>
    <lineage>
        <taxon>Eukaryota</taxon>
        <taxon>Fungi</taxon>
        <taxon>Dikarya</taxon>
        <taxon>Ascomycota</taxon>
        <taxon>Pezizomycotina</taxon>
        <taxon>Leotiomycetes</taxon>
        <taxon>Helotiales</taxon>
        <taxon>Helotiaceae</taxon>
        <taxon>Glarea</taxon>
    </lineage>
</organism>
<dbReference type="GO" id="GO:0005763">
    <property type="term" value="C:mitochondrial small ribosomal subunit"/>
    <property type="evidence" value="ECO:0007669"/>
    <property type="project" value="TreeGrafter"/>
</dbReference>
<dbReference type="InterPro" id="IPR052837">
    <property type="entry name" value="Mitoribosomal_bS21"/>
</dbReference>
<feature type="region of interest" description="Disordered" evidence="4">
    <location>
        <begin position="92"/>
        <end position="113"/>
    </location>
</feature>
<dbReference type="GeneID" id="19471613"/>
<keyword evidence="6" id="KW-1185">Reference proteome</keyword>
<dbReference type="GO" id="GO:0003735">
    <property type="term" value="F:structural constituent of ribosome"/>
    <property type="evidence" value="ECO:0007669"/>
    <property type="project" value="InterPro"/>
</dbReference>
<feature type="compositionally biased region" description="Polar residues" evidence="4">
    <location>
        <begin position="69"/>
        <end position="79"/>
    </location>
</feature>
<evidence type="ECO:0000256" key="2">
    <source>
        <dbReference type="ARBA" id="ARBA00022980"/>
    </source>
</evidence>
<dbReference type="GO" id="GO:0070124">
    <property type="term" value="P:mitochondrial translational initiation"/>
    <property type="evidence" value="ECO:0007669"/>
    <property type="project" value="TreeGrafter"/>
</dbReference>
<dbReference type="OrthoDB" id="2501249at2759"/>
<dbReference type="HOGENOM" id="CLU_1224868_0_0_1"/>
<dbReference type="OMA" id="QKFHIRR"/>
<evidence type="ECO:0000256" key="4">
    <source>
        <dbReference type="SAM" id="MobiDB-lite"/>
    </source>
</evidence>
<evidence type="ECO:0000313" key="5">
    <source>
        <dbReference type="EMBL" id="EPE31270.1"/>
    </source>
</evidence>
<dbReference type="RefSeq" id="XP_008081545.1">
    <property type="nucleotide sequence ID" value="XM_008083354.1"/>
</dbReference>
<accession>S3D0B5</accession>
<dbReference type="PANTHER" id="PTHR41237">
    <property type="entry name" value="37S RIBOSOMAL PROTEIN MRP21, MITOCHONDRIAL"/>
    <property type="match status" value="1"/>
</dbReference>
<evidence type="ECO:0000313" key="6">
    <source>
        <dbReference type="Proteomes" id="UP000016922"/>
    </source>
</evidence>
<keyword evidence="2" id="KW-0689">Ribosomal protein</keyword>
<dbReference type="Proteomes" id="UP000016922">
    <property type="component" value="Unassembled WGS sequence"/>
</dbReference>
<feature type="compositionally biased region" description="Low complexity" evidence="4">
    <location>
        <begin position="36"/>
        <end position="64"/>
    </location>
</feature>
<dbReference type="PANTHER" id="PTHR41237:SF1">
    <property type="entry name" value="SMALL RIBOSOMAL SUBUNIT PROTEIN BS21M"/>
    <property type="match status" value="1"/>
</dbReference>
<name>S3D0B5_GLAL2</name>
<evidence type="ECO:0008006" key="7">
    <source>
        <dbReference type="Google" id="ProtNLM"/>
    </source>
</evidence>
<proteinExistence type="inferred from homology"/>